<accession>A0ACB7WXD2</accession>
<gene>
    <name evidence="1" type="ORF">Vadar_001904</name>
</gene>
<proteinExistence type="predicted"/>
<organism evidence="1 2">
    <name type="scientific">Vaccinium darrowii</name>
    <dbReference type="NCBI Taxonomy" id="229202"/>
    <lineage>
        <taxon>Eukaryota</taxon>
        <taxon>Viridiplantae</taxon>
        <taxon>Streptophyta</taxon>
        <taxon>Embryophyta</taxon>
        <taxon>Tracheophyta</taxon>
        <taxon>Spermatophyta</taxon>
        <taxon>Magnoliopsida</taxon>
        <taxon>eudicotyledons</taxon>
        <taxon>Gunneridae</taxon>
        <taxon>Pentapetalae</taxon>
        <taxon>asterids</taxon>
        <taxon>Ericales</taxon>
        <taxon>Ericaceae</taxon>
        <taxon>Vaccinioideae</taxon>
        <taxon>Vaccinieae</taxon>
        <taxon>Vaccinium</taxon>
    </lineage>
</organism>
<reference evidence="1 2" key="1">
    <citation type="journal article" date="2021" name="Hortic Res">
        <title>High-quality reference genome and annotation aids understanding of berry development for evergreen blueberry (Vaccinium darrowii).</title>
        <authorList>
            <person name="Yu J."/>
            <person name="Hulse-Kemp A.M."/>
            <person name="Babiker E."/>
            <person name="Staton M."/>
        </authorList>
    </citation>
    <scope>NUCLEOTIDE SEQUENCE [LARGE SCALE GENOMIC DNA]</scope>
    <source>
        <strain evidence="2">cv. NJ 8807/NJ 8810</strain>
        <tissue evidence="1">Young leaf</tissue>
    </source>
</reference>
<evidence type="ECO:0000313" key="2">
    <source>
        <dbReference type="Proteomes" id="UP000828048"/>
    </source>
</evidence>
<keyword evidence="2" id="KW-1185">Reference proteome</keyword>
<name>A0ACB7WXD2_9ERIC</name>
<comment type="caution">
    <text evidence="1">The sequence shown here is derived from an EMBL/GenBank/DDBJ whole genome shotgun (WGS) entry which is preliminary data.</text>
</comment>
<protein>
    <submittedName>
        <fullName evidence="1">Uncharacterized protein</fullName>
    </submittedName>
</protein>
<sequence>MAIGVLSNNIAEVYWNGNSTSRTSDYELKAFWAPFLLMHLGGMDTITAYSLEDNELWMRHFFSVIIQALMTVYILLMSWSISSRLSPLFIVVFFVGLVKYCERVWALFSASEKRFRDSIPDNPSSDSKIMEECKLRQLEGYHVTAHQVLEVEVPVFDNSIPNCDDAIEILIAHNFHEMVKRLFADLILGFQDRDASRAIFESIDMHEIKALKVIEIELGLIYDALYTKAMVVYSSWGIAGRIIGSFLILGVLVMVSLDKALVGKNFSKIDLRITLVLLVVALLLDSCAFGELLLSDQTAHWLIMRKKFTLLRTIDRIRTMIPTNWGRKRKRWSGTVKQFSLLSFCFATRVKPLFCLRILKLLRIEEVCEIYVYRSIKPPAQLYRCREEDLPCRIFRTVKESRSRGEIYGEGTDLKSLYGRRGGLALKRCDVCDLEWSVQMEFHQSILIWHLATEIGYRLDHEQTSNNLILFEQDRCKCISRYMLYLLVEHPNMLPIGMGQIKFRDLYSDLGDFIEMYISKPLKDVTEKEASKMLMEIVNPENMLVGGGDRSNFVILHGCKLASQLGKLDQIPKWQVINNVWIEMLAHAASQCKGRHHAQQLRQGGEYVTHVWLLMAHFGFADNFQTLRSRPIAEAVLRTSIPVASMNLTAVKKYMWCSAAHICLEICFEPSIISCGHSFCKKSLHSVAEKGEKQCPKCRQRIRCLSRTRASID</sequence>
<evidence type="ECO:0000313" key="1">
    <source>
        <dbReference type="EMBL" id="KAH7832970.1"/>
    </source>
</evidence>
<dbReference type="EMBL" id="CM037152">
    <property type="protein sequence ID" value="KAH7832970.1"/>
    <property type="molecule type" value="Genomic_DNA"/>
</dbReference>
<dbReference type="Proteomes" id="UP000828048">
    <property type="component" value="Chromosome 2"/>
</dbReference>